<dbReference type="AlphaFoldDB" id="A0A805ZMP9"/>
<dbReference type="NCBIfam" id="TIGR01066">
    <property type="entry name" value="rplM_bact"/>
    <property type="match status" value="1"/>
</dbReference>
<evidence type="ECO:0000256" key="7">
    <source>
        <dbReference type="RuleBase" id="RU003878"/>
    </source>
</evidence>
<dbReference type="EMBL" id="CP000413">
    <property type="protein sequence ID" value="ABJ59728.1"/>
    <property type="molecule type" value="Genomic_DNA"/>
</dbReference>
<dbReference type="GO" id="GO:0006412">
    <property type="term" value="P:translation"/>
    <property type="evidence" value="ECO:0007669"/>
    <property type="project" value="UniProtKB-UniRule"/>
</dbReference>
<evidence type="ECO:0000256" key="2">
    <source>
        <dbReference type="ARBA" id="ARBA00022980"/>
    </source>
</evidence>
<dbReference type="PANTHER" id="PTHR11545:SF2">
    <property type="entry name" value="LARGE RIBOSOMAL SUBUNIT PROTEIN UL13M"/>
    <property type="match status" value="1"/>
</dbReference>
<dbReference type="InterPro" id="IPR005823">
    <property type="entry name" value="Ribosomal_uL13_bac-type"/>
</dbReference>
<dbReference type="GO" id="GO:0022625">
    <property type="term" value="C:cytosolic large ribosomal subunit"/>
    <property type="evidence" value="ECO:0007669"/>
    <property type="project" value="TreeGrafter"/>
</dbReference>
<dbReference type="PIRSF" id="PIRSF002181">
    <property type="entry name" value="Ribosomal_L13"/>
    <property type="match status" value="1"/>
</dbReference>
<dbReference type="FunFam" id="3.90.1180.10:FF:000001">
    <property type="entry name" value="50S ribosomal protein L13"/>
    <property type="match status" value="1"/>
</dbReference>
<dbReference type="CDD" id="cd00392">
    <property type="entry name" value="Ribosomal_L13"/>
    <property type="match status" value="1"/>
</dbReference>
<dbReference type="Proteomes" id="UP000000664">
    <property type="component" value="Chromosome"/>
</dbReference>
<dbReference type="SUPFAM" id="SSF52161">
    <property type="entry name" value="Ribosomal protein L13"/>
    <property type="match status" value="1"/>
</dbReference>
<dbReference type="HAMAP" id="MF_01366">
    <property type="entry name" value="Ribosomal_uL13"/>
    <property type="match status" value="1"/>
</dbReference>
<dbReference type="GO" id="GO:0017148">
    <property type="term" value="P:negative regulation of translation"/>
    <property type="evidence" value="ECO:0007669"/>
    <property type="project" value="TreeGrafter"/>
</dbReference>
<organism evidence="8 9">
    <name type="scientific">Lactobacillus gasseri (strain ATCC 33323 / DSM 20243 / BCRC 14619 / CIP 102991 / JCM 1131 / KCTC 3163 / NCIMB 11718 / NCTC 13722 / AM63)</name>
    <dbReference type="NCBI Taxonomy" id="324831"/>
    <lineage>
        <taxon>Bacteria</taxon>
        <taxon>Bacillati</taxon>
        <taxon>Bacillota</taxon>
        <taxon>Bacilli</taxon>
        <taxon>Lactobacillales</taxon>
        <taxon>Lactobacillaceae</taxon>
        <taxon>Lactobacillus</taxon>
    </lineage>
</organism>
<dbReference type="InterPro" id="IPR036899">
    <property type="entry name" value="Ribosomal_uL13_sf"/>
</dbReference>
<name>A0A805ZMP9_LACGA</name>
<evidence type="ECO:0000256" key="4">
    <source>
        <dbReference type="ARBA" id="ARBA00035201"/>
    </source>
</evidence>
<protein>
    <recommendedName>
        <fullName evidence="4 5">Large ribosomal subunit protein uL13</fullName>
    </recommendedName>
</protein>
<dbReference type="Gene3D" id="3.90.1180.10">
    <property type="entry name" value="Ribosomal protein L13"/>
    <property type="match status" value="1"/>
</dbReference>
<dbReference type="InterPro" id="IPR005822">
    <property type="entry name" value="Ribosomal_uL13"/>
</dbReference>
<dbReference type="GO" id="GO:0003729">
    <property type="term" value="F:mRNA binding"/>
    <property type="evidence" value="ECO:0007669"/>
    <property type="project" value="TreeGrafter"/>
</dbReference>
<dbReference type="InterPro" id="IPR023563">
    <property type="entry name" value="Ribosomal_uL13_CS"/>
</dbReference>
<evidence type="ECO:0000256" key="1">
    <source>
        <dbReference type="ARBA" id="ARBA00006227"/>
    </source>
</evidence>
<comment type="similarity">
    <text evidence="1 5 6">Belongs to the universal ribosomal protein uL13 family.</text>
</comment>
<sequence>MSNRRKTEEFKVRTTPLAKTSDIKRKWYVIDATDVSLGRLSTAVASILRGKNKPQYTPNVDTGDYVIVVNAGKLKLTGKKATDKIYYHHSDYRGGLRATPAGELLAKNPVRLVELSVKGMLPKNTLGHQEFMKMHVYAGEDHEHAAQKPEKLDINELI</sequence>
<evidence type="ECO:0000313" key="9">
    <source>
        <dbReference type="Proteomes" id="UP000000664"/>
    </source>
</evidence>
<evidence type="ECO:0000256" key="6">
    <source>
        <dbReference type="RuleBase" id="RU003877"/>
    </source>
</evidence>
<accession>A0A805ZMP9</accession>
<keyword evidence="3 5" id="KW-0687">Ribonucleoprotein</keyword>
<evidence type="ECO:0000256" key="3">
    <source>
        <dbReference type="ARBA" id="ARBA00023274"/>
    </source>
</evidence>
<proteinExistence type="inferred from homology"/>
<comment type="subunit">
    <text evidence="5">Part of the 50S ribosomal subunit.</text>
</comment>
<gene>
    <name evidence="5 7" type="primary">rplM</name>
    <name evidence="8" type="ordered locus">LGAS_0322</name>
</gene>
<reference evidence="8 9" key="1">
    <citation type="journal article" date="2006" name="Proc. Natl. Acad. Sci. U.S.A.">
        <title>Comparative genomics of the lactic acid bacteria.</title>
        <authorList>
            <person name="Makarova K."/>
            <person name="Slesarev A."/>
            <person name="Wolf Y."/>
            <person name="Sorokin A."/>
            <person name="Mirkin B."/>
            <person name="Koonin E."/>
            <person name="Pavlov A."/>
            <person name="Pavlova N."/>
            <person name="Karamychev V."/>
            <person name="Polouchine N."/>
            <person name="Shakhova V."/>
            <person name="Grigoriev I."/>
            <person name="Lou Y."/>
            <person name="Rohksar D."/>
            <person name="Lucas S."/>
            <person name="Huang K."/>
            <person name="Goodstein D.M."/>
            <person name="Hawkins T."/>
            <person name="Plengvidhya V."/>
            <person name="Welker D."/>
            <person name="Hughes J."/>
            <person name="Goh Y."/>
            <person name="Benson A."/>
            <person name="Baldwin K."/>
            <person name="Lee J.H."/>
            <person name="Diaz-Muniz I."/>
            <person name="Dosti B."/>
            <person name="Smeianov V."/>
            <person name="Wechter W."/>
            <person name="Barabote R."/>
            <person name="Lorca G."/>
            <person name="Altermann E."/>
            <person name="Barrangou R."/>
            <person name="Ganesan B."/>
            <person name="Xie Y."/>
            <person name="Rawsthorne H."/>
            <person name="Tamir D."/>
            <person name="Parker C."/>
            <person name="Breidt F."/>
            <person name="Broadbent J."/>
            <person name="Hutkins R."/>
            <person name="O'Sullivan D."/>
            <person name="Steele J."/>
            <person name="Unlu G."/>
            <person name="Saier M."/>
            <person name="Klaenhammer T."/>
            <person name="Richardson P."/>
            <person name="Kozyavkin S."/>
            <person name="Weimer B."/>
            <person name="Mills D."/>
        </authorList>
    </citation>
    <scope>NUCLEOTIDE SEQUENCE [LARGE SCALE GENOMIC DNA]</scope>
    <source>
        <strain evidence="9">ATCC 33323 / DSM 20243 / BCRC 14619 / CIP 102991 / JCM 1131 / KCTC 3163 / NCIMB 11718 / NCTC 13722 / AM63</strain>
    </source>
</reference>
<comment type="function">
    <text evidence="5 7">This protein is one of the early assembly proteins of the 50S ribosomal subunit, although it is not seen to bind rRNA by itself. It is important during the early stages of 50S assembly.</text>
</comment>
<keyword evidence="2 5" id="KW-0689">Ribosomal protein</keyword>
<dbReference type="Pfam" id="PF00572">
    <property type="entry name" value="Ribosomal_L13"/>
    <property type="match status" value="1"/>
</dbReference>
<dbReference type="KEGG" id="lga:LGAS_0322"/>
<dbReference type="GO" id="GO:0003735">
    <property type="term" value="F:structural constituent of ribosome"/>
    <property type="evidence" value="ECO:0007669"/>
    <property type="project" value="InterPro"/>
</dbReference>
<dbReference type="PANTHER" id="PTHR11545">
    <property type="entry name" value="RIBOSOMAL PROTEIN L13"/>
    <property type="match status" value="1"/>
</dbReference>
<dbReference type="PROSITE" id="PS00783">
    <property type="entry name" value="RIBOSOMAL_L13"/>
    <property type="match status" value="1"/>
</dbReference>
<evidence type="ECO:0000313" key="8">
    <source>
        <dbReference type="EMBL" id="ABJ59728.1"/>
    </source>
</evidence>
<evidence type="ECO:0000256" key="5">
    <source>
        <dbReference type="HAMAP-Rule" id="MF_01366"/>
    </source>
</evidence>